<reference evidence="7" key="1">
    <citation type="submission" date="2016-10" db="EMBL/GenBank/DDBJ databases">
        <authorList>
            <person name="Varghese N."/>
            <person name="Submissions S."/>
        </authorList>
    </citation>
    <scope>NUCLEOTIDE SEQUENCE [LARGE SCALE GENOMIC DNA]</scope>
    <source>
        <strain evidence="7">DSM 217</strain>
    </source>
</reference>
<dbReference type="PANTHER" id="PTHR30419">
    <property type="entry name" value="HTH-TYPE TRANSCRIPTIONAL REGULATOR YBHD"/>
    <property type="match status" value="1"/>
</dbReference>
<keyword evidence="3" id="KW-0238">DNA-binding</keyword>
<dbReference type="Pfam" id="PF03466">
    <property type="entry name" value="LysR_substrate"/>
    <property type="match status" value="1"/>
</dbReference>
<dbReference type="Gene3D" id="3.40.190.10">
    <property type="entry name" value="Periplasmic binding protein-like II"/>
    <property type="match status" value="2"/>
</dbReference>
<dbReference type="EMBL" id="FNNZ01000008">
    <property type="protein sequence ID" value="SDW77798.1"/>
    <property type="molecule type" value="Genomic_DNA"/>
</dbReference>
<dbReference type="Gene3D" id="1.10.10.10">
    <property type="entry name" value="Winged helix-like DNA-binding domain superfamily/Winged helix DNA-binding domain"/>
    <property type="match status" value="1"/>
</dbReference>
<organism evidence="6 7">
    <name type="scientific">Thiocapsa roseopersicina</name>
    <dbReference type="NCBI Taxonomy" id="1058"/>
    <lineage>
        <taxon>Bacteria</taxon>
        <taxon>Pseudomonadati</taxon>
        <taxon>Pseudomonadota</taxon>
        <taxon>Gammaproteobacteria</taxon>
        <taxon>Chromatiales</taxon>
        <taxon>Chromatiaceae</taxon>
        <taxon>Thiocapsa</taxon>
    </lineage>
</organism>
<evidence type="ECO:0000313" key="6">
    <source>
        <dbReference type="EMBL" id="SDW77798.1"/>
    </source>
</evidence>
<dbReference type="InterPro" id="IPR050950">
    <property type="entry name" value="HTH-type_LysR_regulators"/>
</dbReference>
<name>A0A1H2WBA1_THIRO</name>
<dbReference type="PANTHER" id="PTHR30419:SF8">
    <property type="entry name" value="NITROGEN ASSIMILATION TRANSCRIPTIONAL ACTIVATOR-RELATED"/>
    <property type="match status" value="1"/>
</dbReference>
<evidence type="ECO:0000259" key="5">
    <source>
        <dbReference type="PROSITE" id="PS50931"/>
    </source>
</evidence>
<accession>A0A1H2WBA1</accession>
<dbReference type="Proteomes" id="UP000198816">
    <property type="component" value="Unassembled WGS sequence"/>
</dbReference>
<proteinExistence type="inferred from homology"/>
<dbReference type="Pfam" id="PF00126">
    <property type="entry name" value="HTH_1"/>
    <property type="match status" value="1"/>
</dbReference>
<dbReference type="STRING" id="1058.SAMN05421783_108123"/>
<dbReference type="PRINTS" id="PR00039">
    <property type="entry name" value="HTHLYSR"/>
</dbReference>
<keyword evidence="4" id="KW-0804">Transcription</keyword>
<gene>
    <name evidence="6" type="ORF">SAMN05421783_108123</name>
</gene>
<evidence type="ECO:0000256" key="4">
    <source>
        <dbReference type="ARBA" id="ARBA00023163"/>
    </source>
</evidence>
<keyword evidence="7" id="KW-1185">Reference proteome</keyword>
<dbReference type="InterPro" id="IPR036390">
    <property type="entry name" value="WH_DNA-bd_sf"/>
</dbReference>
<comment type="similarity">
    <text evidence="1">Belongs to the LysR transcriptional regulatory family.</text>
</comment>
<keyword evidence="2" id="KW-0805">Transcription regulation</keyword>
<dbReference type="OrthoDB" id="5289754at2"/>
<dbReference type="GO" id="GO:0005829">
    <property type="term" value="C:cytosol"/>
    <property type="evidence" value="ECO:0007669"/>
    <property type="project" value="TreeGrafter"/>
</dbReference>
<dbReference type="AlphaFoldDB" id="A0A1H2WBA1"/>
<evidence type="ECO:0000256" key="1">
    <source>
        <dbReference type="ARBA" id="ARBA00009437"/>
    </source>
</evidence>
<protein>
    <submittedName>
        <fullName evidence="6">LysR family transcriptional regulator, cys regulon transcriptional activator</fullName>
    </submittedName>
</protein>
<dbReference type="RefSeq" id="WP_093031188.1">
    <property type="nucleotide sequence ID" value="NZ_FNNZ01000008.1"/>
</dbReference>
<evidence type="ECO:0000313" key="7">
    <source>
        <dbReference type="Proteomes" id="UP000198816"/>
    </source>
</evidence>
<dbReference type="SUPFAM" id="SSF46785">
    <property type="entry name" value="Winged helix' DNA-binding domain"/>
    <property type="match status" value="1"/>
</dbReference>
<feature type="domain" description="HTH lysR-type" evidence="5">
    <location>
        <begin position="1"/>
        <end position="59"/>
    </location>
</feature>
<dbReference type="GO" id="GO:0003700">
    <property type="term" value="F:DNA-binding transcription factor activity"/>
    <property type="evidence" value="ECO:0007669"/>
    <property type="project" value="InterPro"/>
</dbReference>
<dbReference type="InterPro" id="IPR036388">
    <property type="entry name" value="WH-like_DNA-bd_sf"/>
</dbReference>
<dbReference type="InterPro" id="IPR000847">
    <property type="entry name" value="LysR_HTH_N"/>
</dbReference>
<dbReference type="SUPFAM" id="SSF53850">
    <property type="entry name" value="Periplasmic binding protein-like II"/>
    <property type="match status" value="1"/>
</dbReference>
<sequence length="306" mass="33811">MKLRQLVYFNEVIDQDFNISAAAQALFTSQPGVSRQLQALADELGVDLFTHHGKRLIGLTEPGQEIAVLVARVIQDVQRIEEVADSHVNAERGGLVVVATRHAASTRLRDTMMRFCEAMPALRVRVFEEEPRNASAMLRAGDADIGILTEPSERDPELAYFPIETWRLLLVVPKDHPLSCGAEVSLETLGRYQICSYERTAHSRRIVEDAFRAAHMTAPIAHALGSSAMILQYVERGIGVGIVGEASFEPESHPNLRGIRVDHLFRSMTTDVVLPRKARLRKPVCGFLDVLAPDLNCVMIANALAA</sequence>
<dbReference type="InterPro" id="IPR005119">
    <property type="entry name" value="LysR_subst-bd"/>
</dbReference>
<dbReference type="GO" id="GO:0003677">
    <property type="term" value="F:DNA binding"/>
    <property type="evidence" value="ECO:0007669"/>
    <property type="project" value="UniProtKB-KW"/>
</dbReference>
<dbReference type="PROSITE" id="PS50931">
    <property type="entry name" value="HTH_LYSR"/>
    <property type="match status" value="1"/>
</dbReference>
<evidence type="ECO:0000256" key="3">
    <source>
        <dbReference type="ARBA" id="ARBA00023125"/>
    </source>
</evidence>
<evidence type="ECO:0000256" key="2">
    <source>
        <dbReference type="ARBA" id="ARBA00023015"/>
    </source>
</evidence>